<evidence type="ECO:0000259" key="7">
    <source>
        <dbReference type="Pfam" id="PF03328"/>
    </source>
</evidence>
<feature type="binding site" evidence="5">
    <location>
        <position position="71"/>
    </location>
    <ligand>
        <name>substrate</name>
    </ligand>
</feature>
<protein>
    <submittedName>
        <fullName evidence="8">CoA ester lyase</fullName>
    </submittedName>
</protein>
<evidence type="ECO:0000256" key="1">
    <source>
        <dbReference type="ARBA" id="ARBA00001946"/>
    </source>
</evidence>
<dbReference type="GO" id="GO:0016829">
    <property type="term" value="F:lyase activity"/>
    <property type="evidence" value="ECO:0007669"/>
    <property type="project" value="UniProtKB-KW"/>
</dbReference>
<dbReference type="Proteomes" id="UP000283003">
    <property type="component" value="Unassembled WGS sequence"/>
</dbReference>
<evidence type="ECO:0000256" key="6">
    <source>
        <dbReference type="PIRSR" id="PIRSR015582-2"/>
    </source>
</evidence>
<dbReference type="RefSeq" id="WP_127613333.1">
    <property type="nucleotide sequence ID" value="NZ_RXOL01000006.1"/>
</dbReference>
<dbReference type="InterPro" id="IPR015813">
    <property type="entry name" value="Pyrv/PenolPyrv_kinase-like_dom"/>
</dbReference>
<dbReference type="AlphaFoldDB" id="A0A437GVK0"/>
<dbReference type="InterPro" id="IPR005000">
    <property type="entry name" value="Aldolase/citrate-lyase_domain"/>
</dbReference>
<evidence type="ECO:0000256" key="5">
    <source>
        <dbReference type="PIRSR" id="PIRSR015582-1"/>
    </source>
</evidence>
<comment type="caution">
    <text evidence="8">The sequence shown here is derived from an EMBL/GenBank/DDBJ whole genome shotgun (WGS) entry which is preliminary data.</text>
</comment>
<dbReference type="SUPFAM" id="SSF51621">
    <property type="entry name" value="Phosphoenolpyruvate/pyruvate domain"/>
    <property type="match status" value="1"/>
</dbReference>
<gene>
    <name evidence="8" type="ORF">EKN06_12935</name>
</gene>
<comment type="similarity">
    <text evidence="2">Belongs to the HpcH/HpaI aldolase family.</text>
</comment>
<dbReference type="PANTHER" id="PTHR32308:SF0">
    <property type="entry name" value="HPCH_HPAI ALDOLASE_CITRATE LYASE DOMAIN-CONTAINING PROTEIN"/>
    <property type="match status" value="1"/>
</dbReference>
<dbReference type="EMBL" id="RXOL01000006">
    <property type="protein sequence ID" value="RVQ65825.1"/>
    <property type="molecule type" value="Genomic_DNA"/>
</dbReference>
<evidence type="ECO:0000256" key="4">
    <source>
        <dbReference type="ARBA" id="ARBA00022842"/>
    </source>
</evidence>
<evidence type="ECO:0000313" key="8">
    <source>
        <dbReference type="EMBL" id="RVQ65825.1"/>
    </source>
</evidence>
<name>A0A437GVK0_9SPHN</name>
<evidence type="ECO:0000313" key="9">
    <source>
        <dbReference type="Proteomes" id="UP000283003"/>
    </source>
</evidence>
<keyword evidence="8" id="KW-0456">Lyase</keyword>
<dbReference type="GO" id="GO:0006107">
    <property type="term" value="P:oxaloacetate metabolic process"/>
    <property type="evidence" value="ECO:0007669"/>
    <property type="project" value="TreeGrafter"/>
</dbReference>
<proteinExistence type="inferred from homology"/>
<dbReference type="InterPro" id="IPR011206">
    <property type="entry name" value="Citrate_lyase_beta/mcl1/mcl2"/>
</dbReference>
<feature type="binding site" evidence="6">
    <location>
        <position position="163"/>
    </location>
    <ligand>
        <name>Mg(2+)</name>
        <dbReference type="ChEBI" id="CHEBI:18420"/>
    </ligand>
</feature>
<dbReference type="PIRSF" id="PIRSF015582">
    <property type="entry name" value="Cit_lyase_B"/>
    <property type="match status" value="1"/>
</dbReference>
<feature type="binding site" evidence="5">
    <location>
        <position position="135"/>
    </location>
    <ligand>
        <name>substrate</name>
    </ligand>
</feature>
<dbReference type="PANTHER" id="PTHR32308">
    <property type="entry name" value="LYASE BETA SUBUNIT, PUTATIVE (AFU_ORTHOLOGUE AFUA_4G13030)-RELATED"/>
    <property type="match status" value="1"/>
</dbReference>
<sequence>MIAAAPMRSLLFIPGDSEKKLAKIESCRADAVILDLEDSVAPDNKAAARDLVATALASRGRGDRPVQLWVRVNPFDTGLTLADLAAIMRGAPDGIIQPKIDGPACVSRLSHYLDAMEVANGLALGSTPIIPIATETAVAPFRLGEFANADLPRLAGLTWGAEDLAAAIGATGNRDADGRFGQTFLLARSLCLLAAHAAGVPAYDTLHVDFRDEEGLRAGSRAARAEGFSGRLAIHPAQVDPINAAFMPSAEEIAHARRIRDAFAANPGVGTVGLDGKMVDIPHLKAAEKVLALADRFAGR</sequence>
<comment type="cofactor">
    <cofactor evidence="1">
        <name>Mg(2+)</name>
        <dbReference type="ChEBI" id="CHEBI:18420"/>
    </cofactor>
</comment>
<accession>A0A437GVK0</accession>
<organism evidence="8 9">
    <name type="scientific">Croceicoccus ponticola</name>
    <dbReference type="NCBI Taxonomy" id="2217664"/>
    <lineage>
        <taxon>Bacteria</taxon>
        <taxon>Pseudomonadati</taxon>
        <taxon>Pseudomonadota</taxon>
        <taxon>Alphaproteobacteria</taxon>
        <taxon>Sphingomonadales</taxon>
        <taxon>Erythrobacteraceae</taxon>
        <taxon>Croceicoccus</taxon>
    </lineage>
</organism>
<keyword evidence="3 6" id="KW-0479">Metal-binding</keyword>
<reference evidence="8 9" key="1">
    <citation type="submission" date="2018-12" db="EMBL/GenBank/DDBJ databases">
        <title>Croceicoccus ponticola sp. nov., a lipolytic bacterium isolated from seawater.</title>
        <authorList>
            <person name="Yoon J.-H."/>
        </authorList>
    </citation>
    <scope>NUCLEOTIDE SEQUENCE [LARGE SCALE GENOMIC DNA]</scope>
    <source>
        <strain evidence="8 9">GM-16</strain>
    </source>
</reference>
<dbReference type="Pfam" id="PF03328">
    <property type="entry name" value="HpcH_HpaI"/>
    <property type="match status" value="1"/>
</dbReference>
<evidence type="ECO:0000256" key="2">
    <source>
        <dbReference type="ARBA" id="ARBA00005568"/>
    </source>
</evidence>
<evidence type="ECO:0000256" key="3">
    <source>
        <dbReference type="ARBA" id="ARBA00022723"/>
    </source>
</evidence>
<feature type="domain" description="HpcH/HpaI aldolase/citrate lyase" evidence="7">
    <location>
        <begin position="8"/>
        <end position="236"/>
    </location>
</feature>
<dbReference type="Gene3D" id="3.20.20.60">
    <property type="entry name" value="Phosphoenolpyruvate-binding domains"/>
    <property type="match status" value="1"/>
</dbReference>
<dbReference type="InterPro" id="IPR040442">
    <property type="entry name" value="Pyrv_kinase-like_dom_sf"/>
</dbReference>
<dbReference type="OrthoDB" id="9800547at2"/>
<keyword evidence="9" id="KW-1185">Reference proteome</keyword>
<feature type="binding site" evidence="6">
    <location>
        <position position="135"/>
    </location>
    <ligand>
        <name>Mg(2+)</name>
        <dbReference type="ChEBI" id="CHEBI:18420"/>
    </ligand>
</feature>
<keyword evidence="4 6" id="KW-0460">Magnesium</keyword>
<dbReference type="GO" id="GO:0000287">
    <property type="term" value="F:magnesium ion binding"/>
    <property type="evidence" value="ECO:0007669"/>
    <property type="project" value="TreeGrafter"/>
</dbReference>